<organism evidence="1 2">
    <name type="scientific">Cirrhinus molitorella</name>
    <name type="common">mud carp</name>
    <dbReference type="NCBI Taxonomy" id="172907"/>
    <lineage>
        <taxon>Eukaryota</taxon>
        <taxon>Metazoa</taxon>
        <taxon>Chordata</taxon>
        <taxon>Craniata</taxon>
        <taxon>Vertebrata</taxon>
        <taxon>Euteleostomi</taxon>
        <taxon>Actinopterygii</taxon>
        <taxon>Neopterygii</taxon>
        <taxon>Teleostei</taxon>
        <taxon>Ostariophysi</taxon>
        <taxon>Cypriniformes</taxon>
        <taxon>Cyprinidae</taxon>
        <taxon>Labeoninae</taxon>
        <taxon>Labeonini</taxon>
        <taxon>Cirrhinus</taxon>
    </lineage>
</organism>
<reference evidence="1 2" key="1">
    <citation type="submission" date="2023-09" db="EMBL/GenBank/DDBJ databases">
        <authorList>
            <person name="Wang M."/>
        </authorList>
    </citation>
    <scope>NUCLEOTIDE SEQUENCE [LARGE SCALE GENOMIC DNA]</scope>
    <source>
        <strain evidence="1">GT-2023</strain>
        <tissue evidence="1">Liver</tissue>
    </source>
</reference>
<evidence type="ECO:0000313" key="2">
    <source>
        <dbReference type="Proteomes" id="UP001558613"/>
    </source>
</evidence>
<accession>A0ABR3M5P4</accession>
<dbReference type="EMBL" id="JAYMGO010000015">
    <property type="protein sequence ID" value="KAL1260145.1"/>
    <property type="molecule type" value="Genomic_DNA"/>
</dbReference>
<sequence>MERRNDAFDEFLIDPVPQAAHSSLSLSERFSVTNALSEKRHEDLLDMLINEEAAPPLQLGCPEQHFHNDGIRPSGERANGTRTRAVMELPVSVNIDEFWPFRTDGIDTFLSFLPGTFFPPSKFLSLVCQAAFKPQPPVFKGNAVYAPSVWHMLYCMPLMRACEFAGDPEKIEGF</sequence>
<keyword evidence="2" id="KW-1185">Reference proteome</keyword>
<dbReference type="Proteomes" id="UP001558613">
    <property type="component" value="Unassembled WGS sequence"/>
</dbReference>
<name>A0ABR3M5P4_9TELE</name>
<gene>
    <name evidence="1" type="ORF">QQF64_007972</name>
</gene>
<protein>
    <submittedName>
        <fullName evidence="1">Uncharacterized protein</fullName>
    </submittedName>
</protein>
<evidence type="ECO:0000313" key="1">
    <source>
        <dbReference type="EMBL" id="KAL1260145.1"/>
    </source>
</evidence>
<proteinExistence type="predicted"/>
<comment type="caution">
    <text evidence="1">The sequence shown here is derived from an EMBL/GenBank/DDBJ whole genome shotgun (WGS) entry which is preliminary data.</text>
</comment>